<dbReference type="SUPFAM" id="SSF54106">
    <property type="entry name" value="LysM domain"/>
    <property type="match status" value="1"/>
</dbReference>
<gene>
    <name evidence="3" type="ORF">JHL22_04050</name>
</gene>
<comment type="caution">
    <text evidence="3">The sequence shown here is derived from an EMBL/GenBank/DDBJ whole genome shotgun (WGS) entry which is preliminary data.</text>
</comment>
<name>A0ABS1EA55_9BURK</name>
<dbReference type="CDD" id="cd00118">
    <property type="entry name" value="LysM"/>
    <property type="match status" value="2"/>
</dbReference>
<dbReference type="Proteomes" id="UP000635316">
    <property type="component" value="Unassembled WGS sequence"/>
</dbReference>
<dbReference type="EMBL" id="JAENGP010000003">
    <property type="protein sequence ID" value="MBK1780381.1"/>
    <property type="molecule type" value="Genomic_DNA"/>
</dbReference>
<feature type="domain" description="LysM" evidence="2">
    <location>
        <begin position="455"/>
        <end position="498"/>
    </location>
</feature>
<comment type="similarity">
    <text evidence="1">Belongs to the transglycosylase Slt family.</text>
</comment>
<dbReference type="Gene3D" id="3.10.350.10">
    <property type="entry name" value="LysM domain"/>
    <property type="match status" value="2"/>
</dbReference>
<dbReference type="PANTHER" id="PTHR33734">
    <property type="entry name" value="LYSM DOMAIN-CONTAINING GPI-ANCHORED PROTEIN 2"/>
    <property type="match status" value="1"/>
</dbReference>
<dbReference type="Pfam" id="PF01464">
    <property type="entry name" value="SLT"/>
    <property type="match status" value="1"/>
</dbReference>
<keyword evidence="4" id="KW-1185">Reference proteome</keyword>
<feature type="domain" description="LysM" evidence="2">
    <location>
        <begin position="262"/>
        <end position="307"/>
    </location>
</feature>
<dbReference type="SMART" id="SM00257">
    <property type="entry name" value="LysM"/>
    <property type="match status" value="2"/>
</dbReference>
<dbReference type="SUPFAM" id="SSF53955">
    <property type="entry name" value="Lysozyme-like"/>
    <property type="match status" value="1"/>
</dbReference>
<dbReference type="InterPro" id="IPR018392">
    <property type="entry name" value="LysM"/>
</dbReference>
<dbReference type="InterPro" id="IPR000189">
    <property type="entry name" value="Transglyc_AS"/>
</dbReference>
<dbReference type="PANTHER" id="PTHR33734:SF22">
    <property type="entry name" value="MEMBRANE-BOUND LYTIC MUREIN TRANSGLYCOSYLASE D"/>
    <property type="match status" value="1"/>
</dbReference>
<dbReference type="CDD" id="cd16894">
    <property type="entry name" value="MltD-like"/>
    <property type="match status" value="1"/>
</dbReference>
<evidence type="ECO:0000256" key="1">
    <source>
        <dbReference type="ARBA" id="ARBA00007734"/>
    </source>
</evidence>
<sequence>MPNLQDDRVEYWTNYYAARPASVQIMAQRSSKYIHYITQELERRNMPTELALLPFVESAYNAKAVSSAKAAGLWQFIPSTGTHYNLTQDWWKDQRRDPVQSTHAALNYLSYLHGFQDNDWHLALASYNWGEGSVKRARDRNANSGLGTDYLSLRMPKETRDYVPKLQAIENIIRNPDRYGIKLPHVPDQPYFEKINNTRDIDIDIAARLAEISVEEFRELNPSFQRSVLLGEHSPQILLPKHKVTAYKRNLKSHKGALSAWEGYTPAPGESLAGIADKYGISLAKLKSLNGYGAKQSVALSSRTLMVPRNSGAPAGITPDDIMAPAINTASPAMLASNANVIRASAMSPTVPAQVTAPAPSPAANSRPAMASASAVTVDPLADIIYSSGNNPALTAGVRAVPVAASSAAIPSAVSRPAVYKRPAVAVVAKTTGKPAVRTASLNKPAPKVAKKKVSVHKVVKGDTLYSLAKRYNTSVQDLKALNNMGSAALKPGASLRIPGAGSRG</sequence>
<dbReference type="Gene3D" id="1.10.530.10">
    <property type="match status" value="1"/>
</dbReference>
<dbReference type="InterPro" id="IPR023346">
    <property type="entry name" value="Lysozyme-like_dom_sf"/>
</dbReference>
<dbReference type="InterPro" id="IPR036779">
    <property type="entry name" value="LysM_dom_sf"/>
</dbReference>
<evidence type="ECO:0000259" key="2">
    <source>
        <dbReference type="PROSITE" id="PS51782"/>
    </source>
</evidence>
<accession>A0ABS1EA55</accession>
<dbReference type="PROSITE" id="PS00922">
    <property type="entry name" value="TRANSGLYCOSYLASE"/>
    <property type="match status" value="1"/>
</dbReference>
<organism evidence="3 4">
    <name type="scientific">Advenella mandrilli</name>
    <dbReference type="NCBI Taxonomy" id="2800330"/>
    <lineage>
        <taxon>Bacteria</taxon>
        <taxon>Pseudomonadati</taxon>
        <taxon>Pseudomonadota</taxon>
        <taxon>Betaproteobacteria</taxon>
        <taxon>Burkholderiales</taxon>
        <taxon>Alcaligenaceae</taxon>
    </lineage>
</organism>
<dbReference type="Pfam" id="PF01476">
    <property type="entry name" value="LysM"/>
    <property type="match status" value="2"/>
</dbReference>
<evidence type="ECO:0000313" key="3">
    <source>
        <dbReference type="EMBL" id="MBK1780381.1"/>
    </source>
</evidence>
<proteinExistence type="inferred from homology"/>
<dbReference type="InterPro" id="IPR008258">
    <property type="entry name" value="Transglycosylase_SLT_dom_1"/>
</dbReference>
<evidence type="ECO:0000313" key="4">
    <source>
        <dbReference type="Proteomes" id="UP000635316"/>
    </source>
</evidence>
<reference evidence="3 4" key="1">
    <citation type="submission" date="2020-12" db="EMBL/GenBank/DDBJ databases">
        <authorList>
            <person name="Lu T."/>
            <person name="Wang Q."/>
            <person name="Han X."/>
        </authorList>
    </citation>
    <scope>NUCLEOTIDE SEQUENCE [LARGE SCALE GENOMIC DNA]</scope>
    <source>
        <strain evidence="3 4">WQ 585</strain>
    </source>
</reference>
<dbReference type="PROSITE" id="PS51782">
    <property type="entry name" value="LYSM"/>
    <property type="match status" value="2"/>
</dbReference>
<protein>
    <submittedName>
        <fullName evidence="3">Transglycosylase SLT domain-containing protein</fullName>
    </submittedName>
</protein>